<reference evidence="3" key="1">
    <citation type="journal article" date="2014" name="Science">
        <title>Ancient hybridizations among the ancestral genomes of bread wheat.</title>
        <authorList>
            <consortium name="International Wheat Genome Sequencing Consortium,"/>
            <person name="Marcussen T."/>
            <person name="Sandve S.R."/>
            <person name="Heier L."/>
            <person name="Spannagl M."/>
            <person name="Pfeifer M."/>
            <person name="Jakobsen K.S."/>
            <person name="Wulff B.B."/>
            <person name="Steuernagel B."/>
            <person name="Mayer K.F."/>
            <person name="Olsen O.A."/>
        </authorList>
    </citation>
    <scope>NUCLEOTIDE SEQUENCE [LARGE SCALE GENOMIC DNA]</scope>
    <source>
        <strain evidence="3">cv. AL8/78</strain>
    </source>
</reference>
<reference evidence="3" key="2">
    <citation type="journal article" date="2017" name="Nat. Plants">
        <title>The Aegilops tauschii genome reveals multiple impacts of transposons.</title>
        <authorList>
            <person name="Zhao G."/>
            <person name="Zou C."/>
            <person name="Li K."/>
            <person name="Wang K."/>
            <person name="Li T."/>
            <person name="Gao L."/>
            <person name="Zhang X."/>
            <person name="Wang H."/>
            <person name="Yang Z."/>
            <person name="Liu X."/>
            <person name="Jiang W."/>
            <person name="Mao L."/>
            <person name="Kong X."/>
            <person name="Jiao Y."/>
            <person name="Jia J."/>
        </authorList>
    </citation>
    <scope>NUCLEOTIDE SEQUENCE [LARGE SCALE GENOMIC DNA]</scope>
    <source>
        <strain evidence="3">cv. AL8/78</strain>
    </source>
</reference>
<evidence type="ECO:0000256" key="1">
    <source>
        <dbReference type="SAM" id="MobiDB-lite"/>
    </source>
</evidence>
<protein>
    <submittedName>
        <fullName evidence="2">Uncharacterized protein</fullName>
    </submittedName>
</protein>
<sequence length="102" mass="11062">DFFFLSSPEPWHCAVEWGAPSKGSFRKPALTVEENESMVKLLSAHGGVAVDLRNLLPATCPRLRRRRRLWNSNPAVSAAVITTASPPPPSSSTRTTSCSKGN</sequence>
<proteinExistence type="predicted"/>
<dbReference type="EnsemblPlants" id="AET7Gv20351600.4">
    <property type="protein sequence ID" value="AET7Gv20351600.4"/>
    <property type="gene ID" value="AET7Gv20351600"/>
</dbReference>
<name>A0A453QW86_AEGTS</name>
<accession>A0A453QW86</accession>
<organism evidence="2 3">
    <name type="scientific">Aegilops tauschii subsp. strangulata</name>
    <name type="common">Goatgrass</name>
    <dbReference type="NCBI Taxonomy" id="200361"/>
    <lineage>
        <taxon>Eukaryota</taxon>
        <taxon>Viridiplantae</taxon>
        <taxon>Streptophyta</taxon>
        <taxon>Embryophyta</taxon>
        <taxon>Tracheophyta</taxon>
        <taxon>Spermatophyta</taxon>
        <taxon>Magnoliopsida</taxon>
        <taxon>Liliopsida</taxon>
        <taxon>Poales</taxon>
        <taxon>Poaceae</taxon>
        <taxon>BOP clade</taxon>
        <taxon>Pooideae</taxon>
        <taxon>Triticodae</taxon>
        <taxon>Triticeae</taxon>
        <taxon>Triticinae</taxon>
        <taxon>Aegilops</taxon>
    </lineage>
</organism>
<feature type="compositionally biased region" description="Low complexity" evidence="1">
    <location>
        <begin position="91"/>
        <end position="102"/>
    </location>
</feature>
<dbReference type="Gramene" id="AET7Gv20351600.4">
    <property type="protein sequence ID" value="AET7Gv20351600.4"/>
    <property type="gene ID" value="AET7Gv20351600"/>
</dbReference>
<reference evidence="2" key="3">
    <citation type="journal article" date="2017" name="Nature">
        <title>Genome sequence of the progenitor of the wheat D genome Aegilops tauschii.</title>
        <authorList>
            <person name="Luo M.C."/>
            <person name="Gu Y.Q."/>
            <person name="Puiu D."/>
            <person name="Wang H."/>
            <person name="Twardziok S.O."/>
            <person name="Deal K.R."/>
            <person name="Huo N."/>
            <person name="Zhu T."/>
            <person name="Wang L."/>
            <person name="Wang Y."/>
            <person name="McGuire P.E."/>
            <person name="Liu S."/>
            <person name="Long H."/>
            <person name="Ramasamy R.K."/>
            <person name="Rodriguez J.C."/>
            <person name="Van S.L."/>
            <person name="Yuan L."/>
            <person name="Wang Z."/>
            <person name="Xia Z."/>
            <person name="Xiao L."/>
            <person name="Anderson O.D."/>
            <person name="Ouyang S."/>
            <person name="Liang Y."/>
            <person name="Zimin A.V."/>
            <person name="Pertea G."/>
            <person name="Qi P."/>
            <person name="Bennetzen J.L."/>
            <person name="Dai X."/>
            <person name="Dawson M.W."/>
            <person name="Muller H.G."/>
            <person name="Kugler K."/>
            <person name="Rivarola-Duarte L."/>
            <person name="Spannagl M."/>
            <person name="Mayer K.F.X."/>
            <person name="Lu F.H."/>
            <person name="Bevan M.W."/>
            <person name="Leroy P."/>
            <person name="Li P."/>
            <person name="You F.M."/>
            <person name="Sun Q."/>
            <person name="Liu Z."/>
            <person name="Lyons E."/>
            <person name="Wicker T."/>
            <person name="Salzberg S.L."/>
            <person name="Devos K.M."/>
            <person name="Dvorak J."/>
        </authorList>
    </citation>
    <scope>NUCLEOTIDE SEQUENCE [LARGE SCALE GENOMIC DNA]</scope>
    <source>
        <strain evidence="2">cv. AL8/78</strain>
    </source>
</reference>
<dbReference type="AlphaFoldDB" id="A0A453QW86"/>
<evidence type="ECO:0000313" key="3">
    <source>
        <dbReference type="Proteomes" id="UP000015105"/>
    </source>
</evidence>
<keyword evidence="3" id="KW-1185">Reference proteome</keyword>
<reference evidence="2" key="4">
    <citation type="submission" date="2019-03" db="UniProtKB">
        <authorList>
            <consortium name="EnsemblPlants"/>
        </authorList>
    </citation>
    <scope>IDENTIFICATION</scope>
</reference>
<evidence type="ECO:0000313" key="2">
    <source>
        <dbReference type="EnsemblPlants" id="AET7Gv20351600.4"/>
    </source>
</evidence>
<dbReference type="Proteomes" id="UP000015105">
    <property type="component" value="Chromosome 7D"/>
</dbReference>
<feature type="region of interest" description="Disordered" evidence="1">
    <location>
        <begin position="78"/>
        <end position="102"/>
    </location>
</feature>
<reference evidence="2" key="5">
    <citation type="journal article" date="2021" name="G3 (Bethesda)">
        <title>Aegilops tauschii genome assembly Aet v5.0 features greater sequence contiguity and improved annotation.</title>
        <authorList>
            <person name="Wang L."/>
            <person name="Zhu T."/>
            <person name="Rodriguez J.C."/>
            <person name="Deal K.R."/>
            <person name="Dubcovsky J."/>
            <person name="McGuire P.E."/>
            <person name="Lux T."/>
            <person name="Spannagl M."/>
            <person name="Mayer K.F.X."/>
            <person name="Baldrich P."/>
            <person name="Meyers B.C."/>
            <person name="Huo N."/>
            <person name="Gu Y.Q."/>
            <person name="Zhou H."/>
            <person name="Devos K.M."/>
            <person name="Bennetzen J.L."/>
            <person name="Unver T."/>
            <person name="Budak H."/>
            <person name="Gulick P.J."/>
            <person name="Galiba G."/>
            <person name="Kalapos B."/>
            <person name="Nelson D.R."/>
            <person name="Li P."/>
            <person name="You F.M."/>
            <person name="Luo M.C."/>
            <person name="Dvorak J."/>
        </authorList>
    </citation>
    <scope>NUCLEOTIDE SEQUENCE [LARGE SCALE GENOMIC DNA]</scope>
    <source>
        <strain evidence="2">cv. AL8/78</strain>
    </source>
</reference>